<comment type="subcellular location">
    <subcellularLocation>
        <location evidence="2">Membrane</location>
    </subcellularLocation>
    <subcellularLocation>
        <location evidence="1">Mitochondrion</location>
    </subcellularLocation>
</comment>
<dbReference type="GO" id="GO:0016020">
    <property type="term" value="C:membrane"/>
    <property type="evidence" value="ECO:0007669"/>
    <property type="project" value="UniProtKB-SubCell"/>
</dbReference>
<evidence type="ECO:0000256" key="3">
    <source>
        <dbReference type="ARBA" id="ARBA00022692"/>
    </source>
</evidence>
<protein>
    <recommendedName>
        <fullName evidence="12">DUF1640 domain-containing protein</fullName>
    </recommendedName>
</protein>
<name>A0A5N5LZS8_9ROSI</name>
<evidence type="ECO:0000313" key="10">
    <source>
        <dbReference type="EMBL" id="KAB5547561.1"/>
    </source>
</evidence>
<evidence type="ECO:0000256" key="6">
    <source>
        <dbReference type="ARBA" id="ARBA00023128"/>
    </source>
</evidence>
<accession>A0A5N5LZS8</accession>
<dbReference type="Pfam" id="PF07798">
    <property type="entry name" value="CCDC90-like"/>
    <property type="match status" value="1"/>
</dbReference>
<reference evidence="11" key="1">
    <citation type="journal article" date="2019" name="Gigascience">
        <title>De novo genome assembly of the endangered Acer yangbiense, a plant species with extremely small populations endemic to Yunnan Province, China.</title>
        <authorList>
            <person name="Yang J."/>
            <person name="Wariss H.M."/>
            <person name="Tao L."/>
            <person name="Zhang R."/>
            <person name="Yun Q."/>
            <person name="Hollingsworth P."/>
            <person name="Dao Z."/>
            <person name="Luo G."/>
            <person name="Guo H."/>
            <person name="Ma Y."/>
            <person name="Sun W."/>
        </authorList>
    </citation>
    <scope>NUCLEOTIDE SEQUENCE [LARGE SCALE GENOMIC DNA]</scope>
    <source>
        <strain evidence="11">cv. br00</strain>
    </source>
</reference>
<evidence type="ECO:0000256" key="8">
    <source>
        <dbReference type="SAM" id="Coils"/>
    </source>
</evidence>
<dbReference type="PANTHER" id="PTHR14360:SF27">
    <property type="entry name" value="COILED-COIL 90B-LIKE PROTEIN (DUF1640)"/>
    <property type="match status" value="1"/>
</dbReference>
<evidence type="ECO:0000256" key="5">
    <source>
        <dbReference type="ARBA" id="ARBA00023054"/>
    </source>
</evidence>
<keyword evidence="6" id="KW-0496">Mitochondrion</keyword>
<organism evidence="10 11">
    <name type="scientific">Salix brachista</name>
    <dbReference type="NCBI Taxonomy" id="2182728"/>
    <lineage>
        <taxon>Eukaryota</taxon>
        <taxon>Viridiplantae</taxon>
        <taxon>Streptophyta</taxon>
        <taxon>Embryophyta</taxon>
        <taxon>Tracheophyta</taxon>
        <taxon>Spermatophyta</taxon>
        <taxon>Magnoliopsida</taxon>
        <taxon>eudicotyledons</taxon>
        <taxon>Gunneridae</taxon>
        <taxon>Pentapetalae</taxon>
        <taxon>rosids</taxon>
        <taxon>fabids</taxon>
        <taxon>Malpighiales</taxon>
        <taxon>Salicaceae</taxon>
        <taxon>Saliceae</taxon>
        <taxon>Salix</taxon>
    </lineage>
</organism>
<evidence type="ECO:0000256" key="7">
    <source>
        <dbReference type="ARBA" id="ARBA00023136"/>
    </source>
</evidence>
<evidence type="ECO:0000256" key="4">
    <source>
        <dbReference type="ARBA" id="ARBA00022989"/>
    </source>
</evidence>
<evidence type="ECO:0000256" key="1">
    <source>
        <dbReference type="ARBA" id="ARBA00004173"/>
    </source>
</evidence>
<proteinExistence type="predicted"/>
<evidence type="ECO:0008006" key="12">
    <source>
        <dbReference type="Google" id="ProtNLM"/>
    </source>
</evidence>
<feature type="coiled-coil region" evidence="8">
    <location>
        <begin position="113"/>
        <end position="140"/>
    </location>
</feature>
<dbReference type="GO" id="GO:0005739">
    <property type="term" value="C:mitochondrion"/>
    <property type="evidence" value="ECO:0007669"/>
    <property type="project" value="UniProtKB-SubCell"/>
</dbReference>
<keyword evidence="4 9" id="KW-1133">Transmembrane helix</keyword>
<keyword evidence="5 8" id="KW-0175">Coiled coil</keyword>
<dbReference type="Gene3D" id="1.20.5.340">
    <property type="match status" value="1"/>
</dbReference>
<sequence>MAAAAACRRVGGYQFGGNSGGIGFGRGGSGAVSPSTLGLISQNRKISQLVNSNGRRLFLVDTLALVRRLESQGVPMKQAEAITAAITGVLNDSLENVSHSVVSKEEMQKDHHFSLLQHETEKLRNDIEKMRSELRHEVDKLTAGQRLDLNLERGRIREELANQNAETTNLTNKLDGEIHGLRAQLEAGKYEVIKYCLGTLVSISAVGLAAVRILM</sequence>
<dbReference type="EMBL" id="VDCV01000007">
    <property type="protein sequence ID" value="KAB5547561.1"/>
    <property type="molecule type" value="Genomic_DNA"/>
</dbReference>
<dbReference type="PANTHER" id="PTHR14360">
    <property type="entry name" value="PROTEIN FMP32, MITOCHONDRIAL"/>
    <property type="match status" value="1"/>
</dbReference>
<dbReference type="InterPro" id="IPR024461">
    <property type="entry name" value="CCDC90-like"/>
</dbReference>
<gene>
    <name evidence="10" type="ORF">DKX38_010967</name>
</gene>
<dbReference type="AlphaFoldDB" id="A0A5N5LZS8"/>
<keyword evidence="11" id="KW-1185">Reference proteome</keyword>
<keyword evidence="3 9" id="KW-0812">Transmembrane</keyword>
<evidence type="ECO:0000256" key="9">
    <source>
        <dbReference type="SAM" id="Phobius"/>
    </source>
</evidence>
<keyword evidence="7 9" id="KW-0472">Membrane</keyword>
<dbReference type="Proteomes" id="UP000326939">
    <property type="component" value="Chromosome 7"/>
</dbReference>
<evidence type="ECO:0000313" key="11">
    <source>
        <dbReference type="Proteomes" id="UP000326939"/>
    </source>
</evidence>
<comment type="caution">
    <text evidence="10">The sequence shown here is derived from an EMBL/GenBank/DDBJ whole genome shotgun (WGS) entry which is preliminary data.</text>
</comment>
<feature type="transmembrane region" description="Helical" evidence="9">
    <location>
        <begin position="192"/>
        <end position="214"/>
    </location>
</feature>
<evidence type="ECO:0000256" key="2">
    <source>
        <dbReference type="ARBA" id="ARBA00004370"/>
    </source>
</evidence>